<accession>A0A8S5ME01</accession>
<name>A0A8S5ME01_9CAUD</name>
<organism evidence="1">
    <name type="scientific">Siphoviridae sp. ctYh54</name>
    <dbReference type="NCBI Taxonomy" id="2826379"/>
    <lineage>
        <taxon>Viruses</taxon>
        <taxon>Duplodnaviria</taxon>
        <taxon>Heunggongvirae</taxon>
        <taxon>Uroviricota</taxon>
        <taxon>Caudoviricetes</taxon>
    </lineage>
</organism>
<dbReference type="EMBL" id="BK014884">
    <property type="protein sequence ID" value="DAD80470.1"/>
    <property type="molecule type" value="Genomic_DNA"/>
</dbReference>
<proteinExistence type="predicted"/>
<protein>
    <submittedName>
        <fullName evidence="1">Uncharacterized protein</fullName>
    </submittedName>
</protein>
<evidence type="ECO:0000313" key="1">
    <source>
        <dbReference type="EMBL" id="DAD80470.1"/>
    </source>
</evidence>
<sequence length="43" mass="5241">MVRLSPCEKDFNNSLNCIIMQFKHWNIIYYLIFKASDHEAFLF</sequence>
<reference evidence="1" key="1">
    <citation type="journal article" date="2021" name="Proc. Natl. Acad. Sci. U.S.A.">
        <title>A Catalog of Tens of Thousands of Viruses from Human Metagenomes Reveals Hidden Associations with Chronic Diseases.</title>
        <authorList>
            <person name="Tisza M.J."/>
            <person name="Buck C.B."/>
        </authorList>
    </citation>
    <scope>NUCLEOTIDE SEQUENCE</scope>
    <source>
        <strain evidence="1">CtYh54</strain>
    </source>
</reference>